<dbReference type="Gene3D" id="3.40.50.720">
    <property type="entry name" value="NAD(P)-binding Rossmann-like Domain"/>
    <property type="match status" value="1"/>
</dbReference>
<proteinExistence type="predicted"/>
<dbReference type="InterPro" id="IPR013149">
    <property type="entry name" value="ADH-like_C"/>
</dbReference>
<dbReference type="SUPFAM" id="SSF51735">
    <property type="entry name" value="NAD(P)-binding Rossmann-fold domains"/>
    <property type="match status" value="1"/>
</dbReference>
<dbReference type="AlphaFoldDB" id="A0A0A0ECU1"/>
<accession>A0A0A0ECU1</accession>
<evidence type="ECO:0000313" key="4">
    <source>
        <dbReference type="Proteomes" id="UP000030004"/>
    </source>
</evidence>
<dbReference type="PANTHER" id="PTHR44154">
    <property type="entry name" value="QUINONE OXIDOREDUCTASE"/>
    <property type="match status" value="1"/>
</dbReference>
<dbReference type="OrthoDB" id="9805883at2"/>
<sequence length="324" mass="33807">MRAFVQSGTGVTLAEVPVPSPGPDDILTRVTAAGLNRADLGMAAGHAHGAAGGAGTVLGLEWAGVVEEVGANVTRFKPGDRVMASGLGGFAEKALSDHRRTFAYPDETMSEIEGATLSVALRTMHDALVLNGGLSKGESVLILGASSGVGIMGLQIAGLMGAGQVLGSSTNPTRRDRLAEFGAQGVIDTSASGWADQVLQATGGRGVDLVVDMLSGPGTNETLRATAIGGRIVNVGRLAGTRAEFDFDLHALRRIQYIGVTFRTRTADEVGVITEAVERDLWPALREGKLRLPIDRVLPFTDTPKALEEMAANQHFGKIVVKME</sequence>
<dbReference type="InterPro" id="IPR036291">
    <property type="entry name" value="NAD(P)-bd_dom_sf"/>
</dbReference>
<dbReference type="EMBL" id="AQQX01000003">
    <property type="protein sequence ID" value="KGM48771.1"/>
    <property type="molecule type" value="Genomic_DNA"/>
</dbReference>
<dbReference type="InterPro" id="IPR011032">
    <property type="entry name" value="GroES-like_sf"/>
</dbReference>
<dbReference type="Pfam" id="PF08240">
    <property type="entry name" value="ADH_N"/>
    <property type="match status" value="1"/>
</dbReference>
<dbReference type="Proteomes" id="UP000030004">
    <property type="component" value="Unassembled WGS sequence"/>
</dbReference>
<dbReference type="SUPFAM" id="SSF50129">
    <property type="entry name" value="GroES-like"/>
    <property type="match status" value="1"/>
</dbReference>
<dbReference type="InterPro" id="IPR020843">
    <property type="entry name" value="ER"/>
</dbReference>
<reference evidence="3 4" key="1">
    <citation type="journal article" date="2015" name="Antonie Van Leeuwenhoek">
        <title>Pseudooceanicola atlanticus gen. nov. sp. nov., isolated from surface seawater of the Atlantic Ocean and reclassification of Oceanicola batsensis, Oceanicola marinus, Oceanicola nitratireducens, Oceanicola nanhaiensis, Oceanicola antarcticus and Oceanicola flagellatus, as Pseudooceanicola batsensis comb. nov., Pseudooceanicola marinus comb. nov., Pseudooceanicola nitratireducens comb. nov., Pseudooceanicola nanhaiensis comb. nov., Pseudooceanicola antarcticus comb. nov., and Pseudooceanicola flagellatus comb. nov.</title>
        <authorList>
            <person name="Lai Q."/>
            <person name="Li G."/>
            <person name="Liu X."/>
            <person name="Du Y."/>
            <person name="Sun F."/>
            <person name="Shao Z."/>
        </authorList>
    </citation>
    <scope>NUCLEOTIDE SEQUENCE [LARGE SCALE GENOMIC DNA]</scope>
    <source>
        <strain evidence="3 4">22II-s11g</strain>
    </source>
</reference>
<evidence type="ECO:0000259" key="2">
    <source>
        <dbReference type="SMART" id="SM00829"/>
    </source>
</evidence>
<dbReference type="Pfam" id="PF00107">
    <property type="entry name" value="ADH_zinc_N"/>
    <property type="match status" value="1"/>
</dbReference>
<name>A0A0A0ECU1_9RHOB</name>
<evidence type="ECO:0000256" key="1">
    <source>
        <dbReference type="ARBA" id="ARBA00022857"/>
    </source>
</evidence>
<dbReference type="InterPro" id="IPR013154">
    <property type="entry name" value="ADH-like_N"/>
</dbReference>
<feature type="domain" description="Enoyl reductase (ER)" evidence="2">
    <location>
        <begin position="8"/>
        <end position="321"/>
    </location>
</feature>
<dbReference type="PANTHER" id="PTHR44154:SF1">
    <property type="entry name" value="QUINONE OXIDOREDUCTASE"/>
    <property type="match status" value="1"/>
</dbReference>
<keyword evidence="4" id="KW-1185">Reference proteome</keyword>
<protein>
    <submittedName>
        <fullName evidence="3">Quinone oxidoreductase</fullName>
    </submittedName>
</protein>
<evidence type="ECO:0000313" key="3">
    <source>
        <dbReference type="EMBL" id="KGM48771.1"/>
    </source>
</evidence>
<gene>
    <name evidence="3" type="ORF">ATO9_08625</name>
</gene>
<dbReference type="STRING" id="1461694.ATO9_08625"/>
<organism evidence="3 4">
    <name type="scientific">Pseudooceanicola atlanticus</name>
    <dbReference type="NCBI Taxonomy" id="1461694"/>
    <lineage>
        <taxon>Bacteria</taxon>
        <taxon>Pseudomonadati</taxon>
        <taxon>Pseudomonadota</taxon>
        <taxon>Alphaproteobacteria</taxon>
        <taxon>Rhodobacterales</taxon>
        <taxon>Paracoccaceae</taxon>
        <taxon>Pseudooceanicola</taxon>
    </lineage>
</organism>
<comment type="caution">
    <text evidence="3">The sequence shown here is derived from an EMBL/GenBank/DDBJ whole genome shotgun (WGS) entry which is preliminary data.</text>
</comment>
<dbReference type="Gene3D" id="3.90.180.10">
    <property type="entry name" value="Medium-chain alcohol dehydrogenases, catalytic domain"/>
    <property type="match status" value="1"/>
</dbReference>
<keyword evidence="1" id="KW-0521">NADP</keyword>
<dbReference type="eggNOG" id="COG0604">
    <property type="taxonomic scope" value="Bacteria"/>
</dbReference>
<dbReference type="InterPro" id="IPR051603">
    <property type="entry name" value="Zinc-ADH_QOR/CCCR"/>
</dbReference>
<dbReference type="GO" id="GO:0016491">
    <property type="term" value="F:oxidoreductase activity"/>
    <property type="evidence" value="ECO:0007669"/>
    <property type="project" value="InterPro"/>
</dbReference>
<dbReference type="SMART" id="SM00829">
    <property type="entry name" value="PKS_ER"/>
    <property type="match status" value="1"/>
</dbReference>